<feature type="region of interest" description="Disordered" evidence="1">
    <location>
        <begin position="37"/>
        <end position="81"/>
    </location>
</feature>
<organism evidence="2 3">
    <name type="scientific">Atta colombica</name>
    <dbReference type="NCBI Taxonomy" id="520822"/>
    <lineage>
        <taxon>Eukaryota</taxon>
        <taxon>Metazoa</taxon>
        <taxon>Ecdysozoa</taxon>
        <taxon>Arthropoda</taxon>
        <taxon>Hexapoda</taxon>
        <taxon>Insecta</taxon>
        <taxon>Pterygota</taxon>
        <taxon>Neoptera</taxon>
        <taxon>Endopterygota</taxon>
        <taxon>Hymenoptera</taxon>
        <taxon>Apocrita</taxon>
        <taxon>Aculeata</taxon>
        <taxon>Formicoidea</taxon>
        <taxon>Formicidae</taxon>
        <taxon>Myrmicinae</taxon>
        <taxon>Atta</taxon>
    </lineage>
</organism>
<feature type="compositionally biased region" description="Basic and acidic residues" evidence="1">
    <location>
        <begin position="37"/>
        <end position="48"/>
    </location>
</feature>
<dbReference type="EMBL" id="KQ976465">
    <property type="protein sequence ID" value="KYM84309.1"/>
    <property type="molecule type" value="Genomic_DNA"/>
</dbReference>
<proteinExistence type="predicted"/>
<reference evidence="2 3" key="1">
    <citation type="submission" date="2015-09" db="EMBL/GenBank/DDBJ databases">
        <title>Atta colombica WGS genome.</title>
        <authorList>
            <person name="Nygaard S."/>
            <person name="Hu H."/>
            <person name="Boomsma J."/>
            <person name="Zhang G."/>
        </authorList>
    </citation>
    <scope>NUCLEOTIDE SEQUENCE [LARGE SCALE GENOMIC DNA]</scope>
    <source>
        <strain evidence="2">Treedump-2</strain>
        <tissue evidence="2">Whole body</tissue>
    </source>
</reference>
<dbReference type="Proteomes" id="UP000078540">
    <property type="component" value="Unassembled WGS sequence"/>
</dbReference>
<dbReference type="AlphaFoldDB" id="A0A195BIZ5"/>
<feature type="compositionally biased region" description="Basic and acidic residues" evidence="1">
    <location>
        <begin position="67"/>
        <end position="81"/>
    </location>
</feature>
<accession>A0A195BIZ5</accession>
<gene>
    <name evidence="2" type="ORF">ALC53_05402</name>
</gene>
<evidence type="ECO:0000256" key="1">
    <source>
        <dbReference type="SAM" id="MobiDB-lite"/>
    </source>
</evidence>
<evidence type="ECO:0000313" key="3">
    <source>
        <dbReference type="Proteomes" id="UP000078540"/>
    </source>
</evidence>
<name>A0A195BIZ5_9HYME</name>
<sequence>MFVTRIIIALHYTLLKIDSRILVYSLHINVRSYRSLPDFKETPSSDLRRRGHYVRGLSNSKQRKKTDKQSRECDRDTECNL</sequence>
<evidence type="ECO:0000313" key="2">
    <source>
        <dbReference type="EMBL" id="KYM84309.1"/>
    </source>
</evidence>
<keyword evidence="3" id="KW-1185">Reference proteome</keyword>
<protein>
    <submittedName>
        <fullName evidence="2">Uncharacterized protein</fullName>
    </submittedName>
</protein>